<evidence type="ECO:0000313" key="3">
    <source>
        <dbReference type="Proteomes" id="UP000023152"/>
    </source>
</evidence>
<keyword evidence="3" id="KW-1185">Reference proteome</keyword>
<feature type="transmembrane region" description="Helical" evidence="1">
    <location>
        <begin position="186"/>
        <end position="203"/>
    </location>
</feature>
<dbReference type="EMBL" id="ASPP01001167">
    <property type="protein sequence ID" value="ETO35919.1"/>
    <property type="molecule type" value="Genomic_DNA"/>
</dbReference>
<keyword evidence="1" id="KW-0472">Membrane</keyword>
<comment type="caution">
    <text evidence="2">The sequence shown here is derived from an EMBL/GenBank/DDBJ whole genome shotgun (WGS) entry which is preliminary data.</text>
</comment>
<dbReference type="Proteomes" id="UP000023152">
    <property type="component" value="Unassembled WGS sequence"/>
</dbReference>
<sequence>MSNVHENENKIISENLEMSFALGNAEEKDEGQCLGVLVMTSYSQYCLEVEFNPLHLKKIDESWKSNFEKVAIGNILSCLLINQKIKNLIYCLRAAQQLCLVVFFKKGNNNSVFSLSLFFLHRPLIIGKYDIHAAFERYVEHHKISPKDAGMLKVWCEEQGIRDIRYSDANKYFQLSMKQEKKGTRAFVLTLLIVFLASALFICKRKMKLLFVYLKYRNKSKEKGAEKQYALLYKVLIFEPRKKKSAYKITLIISQLVKQNNLKI</sequence>
<proteinExistence type="predicted"/>
<keyword evidence="1" id="KW-0812">Transmembrane</keyword>
<evidence type="ECO:0000313" key="2">
    <source>
        <dbReference type="EMBL" id="ETO35919.1"/>
    </source>
</evidence>
<accession>X6PCZ5</accession>
<reference evidence="2 3" key="1">
    <citation type="journal article" date="2013" name="Curr. Biol.">
        <title>The Genome of the Foraminiferan Reticulomyxa filosa.</title>
        <authorList>
            <person name="Glockner G."/>
            <person name="Hulsmann N."/>
            <person name="Schleicher M."/>
            <person name="Noegel A.A."/>
            <person name="Eichinger L."/>
            <person name="Gallinger C."/>
            <person name="Pawlowski J."/>
            <person name="Sierra R."/>
            <person name="Euteneuer U."/>
            <person name="Pillet L."/>
            <person name="Moustafa A."/>
            <person name="Platzer M."/>
            <person name="Groth M."/>
            <person name="Szafranski K."/>
            <person name="Schliwa M."/>
        </authorList>
    </citation>
    <scope>NUCLEOTIDE SEQUENCE [LARGE SCALE GENOMIC DNA]</scope>
</reference>
<name>X6PCZ5_RETFI</name>
<evidence type="ECO:0000256" key="1">
    <source>
        <dbReference type="SAM" id="Phobius"/>
    </source>
</evidence>
<organism evidence="2 3">
    <name type="scientific">Reticulomyxa filosa</name>
    <dbReference type="NCBI Taxonomy" id="46433"/>
    <lineage>
        <taxon>Eukaryota</taxon>
        <taxon>Sar</taxon>
        <taxon>Rhizaria</taxon>
        <taxon>Retaria</taxon>
        <taxon>Foraminifera</taxon>
        <taxon>Monothalamids</taxon>
        <taxon>Reticulomyxidae</taxon>
        <taxon>Reticulomyxa</taxon>
    </lineage>
</organism>
<dbReference type="AlphaFoldDB" id="X6PCZ5"/>
<protein>
    <submittedName>
        <fullName evidence="2">Uncharacterized protein</fullName>
    </submittedName>
</protein>
<keyword evidence="1" id="KW-1133">Transmembrane helix</keyword>
<gene>
    <name evidence="2" type="ORF">RFI_01143</name>
</gene>